<gene>
    <name evidence="3" type="primary">bmaC_1</name>
    <name evidence="3" type="ORF">PIN31115_00893</name>
</gene>
<dbReference type="InterPro" id="IPR012332">
    <property type="entry name" value="Autotransporter_pectin_lyase_C"/>
</dbReference>
<dbReference type="RefSeq" id="WP_150683015.1">
    <property type="nucleotide sequence ID" value="NZ_CABPSI010000001.1"/>
</dbReference>
<dbReference type="Gene3D" id="2.160.20.20">
    <property type="match status" value="4"/>
</dbReference>
<evidence type="ECO:0000259" key="2">
    <source>
        <dbReference type="PROSITE" id="PS51208"/>
    </source>
</evidence>
<dbReference type="Proteomes" id="UP000333828">
    <property type="component" value="Unassembled WGS sequence"/>
</dbReference>
<proteinExistence type="predicted"/>
<dbReference type="InterPro" id="IPR051551">
    <property type="entry name" value="Autotransporter_adhesion"/>
</dbReference>
<evidence type="ECO:0000256" key="1">
    <source>
        <dbReference type="ARBA" id="ARBA00022729"/>
    </source>
</evidence>
<dbReference type="InterPro" id="IPR013425">
    <property type="entry name" value="Autotrns_rpt"/>
</dbReference>
<name>A0A5E4SNW0_9BURK</name>
<keyword evidence="1" id="KW-0732">Signal</keyword>
<organism evidence="3 4">
    <name type="scientific">Pandoraea iniqua</name>
    <dbReference type="NCBI Taxonomy" id="2508288"/>
    <lineage>
        <taxon>Bacteria</taxon>
        <taxon>Pseudomonadati</taxon>
        <taxon>Pseudomonadota</taxon>
        <taxon>Betaproteobacteria</taxon>
        <taxon>Burkholderiales</taxon>
        <taxon>Burkholderiaceae</taxon>
        <taxon>Pandoraea</taxon>
    </lineage>
</organism>
<dbReference type="PANTHER" id="PTHR35037">
    <property type="entry name" value="C-TERMINAL REGION OF AIDA-LIKE PROTEIN"/>
    <property type="match status" value="1"/>
</dbReference>
<reference evidence="3 4" key="1">
    <citation type="submission" date="2019-08" db="EMBL/GenBank/DDBJ databases">
        <authorList>
            <person name="Peeters C."/>
        </authorList>
    </citation>
    <scope>NUCLEOTIDE SEQUENCE [LARGE SCALE GENOMIC DNA]</scope>
    <source>
        <strain evidence="3 4">LMG 31115</strain>
    </source>
</reference>
<dbReference type="PANTHER" id="PTHR35037:SF3">
    <property type="entry name" value="C-TERMINAL REGION OF AIDA-LIKE PROTEIN"/>
    <property type="match status" value="1"/>
</dbReference>
<feature type="domain" description="Autotransporter" evidence="2">
    <location>
        <begin position="2633"/>
        <end position="2918"/>
    </location>
</feature>
<dbReference type="InterPro" id="IPR036709">
    <property type="entry name" value="Autotransporte_beta_dom_sf"/>
</dbReference>
<dbReference type="Gene3D" id="2.40.128.130">
    <property type="entry name" value="Autotransporter beta-domain"/>
    <property type="match status" value="1"/>
</dbReference>
<dbReference type="SUPFAM" id="SSF103515">
    <property type="entry name" value="Autotransporter"/>
    <property type="match status" value="1"/>
</dbReference>
<keyword evidence="4" id="KW-1185">Reference proteome</keyword>
<dbReference type="EMBL" id="CABPSI010000001">
    <property type="protein sequence ID" value="VVD76583.1"/>
    <property type="molecule type" value="Genomic_DNA"/>
</dbReference>
<dbReference type="InterPro" id="IPR005546">
    <property type="entry name" value="Autotransporte_beta"/>
</dbReference>
<dbReference type="PROSITE" id="PS51208">
    <property type="entry name" value="AUTOTRANSPORTER"/>
    <property type="match status" value="1"/>
</dbReference>
<dbReference type="SUPFAM" id="SSF51126">
    <property type="entry name" value="Pectin lyase-like"/>
    <property type="match status" value="6"/>
</dbReference>
<accession>A0A5E4SNW0</accession>
<evidence type="ECO:0000313" key="4">
    <source>
        <dbReference type="Proteomes" id="UP000333828"/>
    </source>
</evidence>
<protein>
    <submittedName>
        <fullName evidence="3">Adhesin BmaC autotransporter</fullName>
    </submittedName>
</protein>
<dbReference type="Pfam" id="PF12951">
    <property type="entry name" value="PATR"/>
    <property type="match status" value="21"/>
</dbReference>
<dbReference type="NCBIfam" id="TIGR02601">
    <property type="entry name" value="autotrns_rpt"/>
    <property type="match status" value="20"/>
</dbReference>
<evidence type="ECO:0000313" key="3">
    <source>
        <dbReference type="EMBL" id="VVD76583.1"/>
    </source>
</evidence>
<sequence length="2918" mass="277079">MNKHLYRLVWRHCRVDVVPAPETACQRTGAAPASRTRAAGRRSAAAPGAPASALTRLCLACVALVSAAVSAPAWATCTVAGSVVTCSGAANPLAPSFSNATNNLQVNVNSGAGVGVLLGIGGTAMTLTGNNVTLVNGGTIDPSVLGSLGLLASGTVIGNGNAGGSTQTVTNNAIMRGTVGLLGVNLPGLTGLALAVQNAAGGNTVINNSGTLGASPILGVSLTGTGSAPVVAAYGGGAVNFTNTGTVLGRIAFQANGVPGGGNTFTNDGTISGSVSLGAGGANTFTAVTGSTLNDGGSIGLAALPVTGFNLGFAATGTVDGGAGGNNTLMLSNSANNNTTIGTGTLNGASYVNFSQATVNGGTWTLNGPLAVTATTLNGGLAIFNDPGSFGTGSLVVNGGGMQAANAGLALTLPVTLGANGLTVSGSNPLVVSGVLSGAGGVSLTGTGSLTLSGANTYTGGTSLSSGTLIAGNNSALGSGVVQVSGASAVLDASGPRTLINPIAVGGGSTLTFGGSAPLTLAGQISGSGNVVKQGAQTVTLTGINTFSGGVNLVAGTLALSGAGTLQVAGTALTLSGSGAAFDISNANGDRTIAGLSGVANTRIVLGAHNLTLGNSASGAFAGVINGTGGIIKANGDTQTLSGANTYTGGTTINAGGIALGAGGSLASTGAVSLLGSGTAFDISQAGAQTIGALSGVADSTVSLGGATLTFGDGNNESFDGSITGNGGIVKQGTGTQTLSGPNTFSGPIAIDAGTLSVGGTGTLSGNAVNVAGGAAFDISNGENQTIGALSGAAGSAVNLGDNTLSFGDATDQTFGGAIHGNGGGIVKFGTGTQTLTGQQTFTGGVVVGGGALVIGAGGGLSSQSAVSLGDNTTSLDIGGAGAQTIGSLSGGAAQVRLGANTLTFGDNTGQTFTGSIHGTGALIKQGAGVQTLTGASDFAGGVTVNAGGLALGNATALGSGALTMADQTTLDTTQATTLANNITLNGTSAVLGSQDLTLTGNVSGVGALQKTGSAQLVIDGAGTWTGGTTINDGTLALGAGGALASQGAVALGSNTATFDISAAGNRTVGALSGSGGSVALGANTLTFGDATDQTLGAAFNGTGGIVKQGTGTQTLTAAQTFTGGVDIAGGTLAIGTGGSLQAANALTLSGANTVFDIGAAGPTTVGALTGVASSAIALGTQTLTFGNALDETFDGVFHGTGAIVKAGPGVQTLTGASDFTGGTTVNAGGLIVGNNLALGTGALTIASNATLDSTQAVTLGNNVNLTGTLTVLGPNDVTLNGVLAGLGGLTKSGNATLTLGGSNTYTGPTTINAGTLALGAGASLNAAGTIIVANGATFDLSAGNGTQTIGALYGTGTVNLGGVVTRLGDAGNDTFGGNIAGTGSLVKVGVGTQTLTGQNAYTGGTTVQAGTLALSGAGALASSGALSLSGTGATFDISGANGPRSIGALSGIADSQIDLGANTLTFGDATGQNFDGVISGTGGIVKQGAGSARLDGVQLYTGTTTVADGALFVGRTGSLAAGAHVVVDGVNASLDLSDAGDQTIGSLSGTSGVVALSHNTLTFGDASDETLAAAIQGLGNVVKQGTGTQTLTGENLLAGMLTVADGAVVLGAGGSLLNMTDVTLNAGTSLDVSAATAPTIGALNGAAGSTLRIGGRTITLDSGNNGTFGGALSGAGGIVKQGSGTQTLSGGLVLPGTVQINAGRLALRGGTQLDSAAVSLNGSTSVLDVAAGPTQVVSTLTGVAGSVIGLDHATLRFGTAGDNTLASDIHGAGGQLVKVGNGVQTLSGNSDFGGGMNVQAGGILVGSNTALGTGTVTFADATSLDATQATTLGNRFMLNGNLDVLGTHDLTLNGAVFGGGGITKNGSATLTLNGENTYIGATNVNAGTLALGAGASLDAGGVVDVQTGATFDLSAGNGTQTFGALTGGGAINMGGNVLEVGSSGADETFSGSVAGTGSLVKMGTGVETMTGTSTFTGGTVVQAGTLSLAGAGTLATTGAVTLQNAGATLDISAANGGRTVGALTAQAGTNVTLGNNTLTFGDASSHTVSGTISGTGGIVKQGSGTQTLTGQQQFTGTTTIDDGTLALGATGKLAAGANVVVAGSQAAFDISAAGDQTIATLSGSGGNVNLGSSTLTFGDGSHQTLTSAINGTGGIVKAGAGTQTLAGQNTFSGDIDITNGTLALGAGGALSGSNNVTLAGGTTLDVSQASAPATVTIAGLDGAAGSTVSLGAQSLTLGGAANSTFDGVIQGNGGITKQGNATVTLGGNNTYSGGTTVNGGTVAVTSPTGLGTGGLTLTQGTVATQGVDVTLPSLTGTAQGALTIDGGSVTVSSGNFGGSVSGSGGLTKTGGGTLTLSGNNPLTGPTTVAGGTLGIGNLGHSPVTVQAGGTLTTPAPTSAGGSGTGAQTGAVTGASGSQIVVSSPGTSLGVGGNLTLQPGSTLQVNVAPGTPPSQVNATGSASVGGSNLVVNAAPGTQPADASGAVIVSAANGVSGQFASTSTNLLYLSPQVSYTPNTVLLSFTPNGTPLPAGGITPNQKAVALAVSTLGTSSPLYQAALGLTAETAPAAFASLDGSLHASIATMLLSQSQVTRDAASQRLRDSLLFADDCGTGSHVGTSELTTPRNHVDCRGQRRATQAWASVYGSDGQLRAASVASGGAGASTLHRRGMGVLVGVDTPIAETWRAGVLGGLGHDTFNTGPTASGNSNDAQMGAYVSRRFGHLGAMLGGSYALQQISSQRAIVVGPIAQTARASYDAATWQVFGEAAWRFDMGRVGIEPFAAMAHAWVRTDAFNESGSAADLHADEQTRGVTFSTLGVRGDLPFGTSTGTAALGRVRLSAGWRHAFGADTPDAQLAFVDSAAGFTVGGVPIARDAAIVEAGIDAFVGQAVTLGVSYTGQFGSQVTDNAVFGNLNWRF</sequence>
<dbReference type="InterPro" id="IPR011050">
    <property type="entry name" value="Pectin_lyase_fold/virulence"/>
</dbReference>
<dbReference type="SMART" id="SM00869">
    <property type="entry name" value="Autotransporter"/>
    <property type="match status" value="1"/>
</dbReference>